<keyword evidence="2" id="KW-1133">Transmembrane helix</keyword>
<dbReference type="InterPro" id="IPR053139">
    <property type="entry name" value="Surface_bspA-like"/>
</dbReference>
<comment type="caution">
    <text evidence="3">The sequence shown here is derived from an EMBL/GenBank/DDBJ whole genome shotgun (WGS) entry which is preliminary data.</text>
</comment>
<feature type="transmembrane region" description="Helical" evidence="2">
    <location>
        <begin position="382"/>
        <end position="399"/>
    </location>
</feature>
<dbReference type="EMBL" id="NGJX01000001">
    <property type="protein sequence ID" value="RSU05513.1"/>
    <property type="molecule type" value="Genomic_DNA"/>
</dbReference>
<dbReference type="SUPFAM" id="SSF52058">
    <property type="entry name" value="L domain-like"/>
    <property type="match status" value="1"/>
</dbReference>
<dbReference type="OrthoDB" id="1816075at2"/>
<dbReference type="GeneID" id="63145609"/>
<organism evidence="3 4">
    <name type="scientific">Vagococcus fluvialis</name>
    <dbReference type="NCBI Taxonomy" id="2738"/>
    <lineage>
        <taxon>Bacteria</taxon>
        <taxon>Bacillati</taxon>
        <taxon>Bacillota</taxon>
        <taxon>Bacilli</taxon>
        <taxon>Lactobacillales</taxon>
        <taxon>Enterococcaceae</taxon>
        <taxon>Vagococcus</taxon>
    </lineage>
</organism>
<dbReference type="Proteomes" id="UP000288197">
    <property type="component" value="Unassembled WGS sequence"/>
</dbReference>
<accession>A0A369B1A4</accession>
<dbReference type="InterPro" id="IPR026906">
    <property type="entry name" value="LRR_5"/>
</dbReference>
<dbReference type="PANTHER" id="PTHR45661:SF3">
    <property type="entry name" value="IG-LIKE DOMAIN-CONTAINING PROTEIN"/>
    <property type="match status" value="1"/>
</dbReference>
<keyword evidence="2" id="KW-0472">Membrane</keyword>
<keyword evidence="4" id="KW-1185">Reference proteome</keyword>
<dbReference type="PANTHER" id="PTHR45661">
    <property type="entry name" value="SURFACE ANTIGEN"/>
    <property type="match status" value="1"/>
</dbReference>
<keyword evidence="2" id="KW-0812">Transmembrane</keyword>
<reference evidence="3 4" key="1">
    <citation type="submission" date="2017-05" db="EMBL/GenBank/DDBJ databases">
        <title>Vagococcus spp. assemblies.</title>
        <authorList>
            <person name="Gulvik C.A."/>
        </authorList>
    </citation>
    <scope>NUCLEOTIDE SEQUENCE [LARGE SCALE GENOMIC DNA]</scope>
    <source>
        <strain evidence="3 4">NCFB 2497</strain>
    </source>
</reference>
<dbReference type="InterPro" id="IPR032675">
    <property type="entry name" value="LRR_dom_sf"/>
</dbReference>
<gene>
    <name evidence="3" type="ORF">CBF32_00510</name>
</gene>
<evidence type="ECO:0000313" key="4">
    <source>
        <dbReference type="Proteomes" id="UP000288197"/>
    </source>
</evidence>
<proteinExistence type="predicted"/>
<feature type="compositionally biased region" description="Polar residues" evidence="1">
    <location>
        <begin position="362"/>
        <end position="371"/>
    </location>
</feature>
<feature type="region of interest" description="Disordered" evidence="1">
    <location>
        <begin position="332"/>
        <end position="373"/>
    </location>
</feature>
<evidence type="ECO:0000256" key="2">
    <source>
        <dbReference type="SAM" id="Phobius"/>
    </source>
</evidence>
<feature type="compositionally biased region" description="Low complexity" evidence="1">
    <location>
        <begin position="343"/>
        <end position="359"/>
    </location>
</feature>
<dbReference type="Gene3D" id="3.80.10.10">
    <property type="entry name" value="Ribonuclease Inhibitor"/>
    <property type="match status" value="1"/>
</dbReference>
<sequence length="403" mass="44837">MPNTIREIRDKAFYSAIYLRTATFPNGSQLRMIGDNAFSFSGLTKFDLPDTVETIGVNGFNYNNSLAELNISPNSELQSIGEGALKTNPKLKRIYFPSKLSSVGSAPFSGTIGLREIEVSEANPYLASSNGVLFDKGLNTLISYPADKDGSQYQLPEPVSSISDYAFEYNVNLRDLKTNNNLKEINDFAFKNMLRLEKIELKEGLERLGRLAFFGTNDLPELIIPNSVSSYGKNPFYELDGMRKIVFGKNTNYIFQGFLGGSFTNLEEIQFNSEKLQIESGAFSFFSSTNQEKLLFTVVSEEAKEELMTKLGINENNIRIIDLVDPVDPKTPVNPVDKDSKVDQNNSNKNNQGNNSDVKIINSHSGKTNQELLPKTNEKKSIISLVLGLGMLGVIPVIMKRKI</sequence>
<evidence type="ECO:0000313" key="3">
    <source>
        <dbReference type="EMBL" id="RSU05513.1"/>
    </source>
</evidence>
<dbReference type="Pfam" id="PF13306">
    <property type="entry name" value="LRR_5"/>
    <property type="match status" value="2"/>
</dbReference>
<evidence type="ECO:0000256" key="1">
    <source>
        <dbReference type="SAM" id="MobiDB-lite"/>
    </source>
</evidence>
<dbReference type="RefSeq" id="WP_114288872.1">
    <property type="nucleotide sequence ID" value="NZ_CP081461.1"/>
</dbReference>
<name>A0A369B1A4_9ENTE</name>
<dbReference type="AlphaFoldDB" id="A0A369B1A4"/>
<protein>
    <submittedName>
        <fullName evidence="3">Uncharacterized protein</fullName>
    </submittedName>
</protein>
<dbReference type="NCBIfam" id="TIGR01167">
    <property type="entry name" value="LPXTG_anchor"/>
    <property type="match status" value="1"/>
</dbReference>